<feature type="compositionally biased region" description="Pro residues" evidence="12">
    <location>
        <begin position="511"/>
        <end position="520"/>
    </location>
</feature>
<dbReference type="PROSITE" id="PS50878">
    <property type="entry name" value="RT_POL"/>
    <property type="match status" value="1"/>
</dbReference>
<evidence type="ECO:0000256" key="11">
    <source>
        <dbReference type="ARBA" id="ARBA00039658"/>
    </source>
</evidence>
<feature type="compositionally biased region" description="Low complexity" evidence="12">
    <location>
        <begin position="1054"/>
        <end position="1063"/>
    </location>
</feature>
<dbReference type="GO" id="GO:0006508">
    <property type="term" value="P:proteolysis"/>
    <property type="evidence" value="ECO:0007669"/>
    <property type="project" value="UniProtKB-KW"/>
</dbReference>
<reference evidence="15 16" key="1">
    <citation type="submission" date="2024-05" db="EMBL/GenBank/DDBJ databases">
        <title>Genome sequencing and assembly of Indian major carp, Cirrhinus mrigala (Hamilton, 1822).</title>
        <authorList>
            <person name="Mohindra V."/>
            <person name="Chowdhury L.M."/>
            <person name="Lal K."/>
            <person name="Jena J.K."/>
        </authorList>
    </citation>
    <scope>NUCLEOTIDE SEQUENCE [LARGE SCALE GENOMIC DNA]</scope>
    <source>
        <strain evidence="15">CM1030</strain>
        <tissue evidence="15">Blood</tissue>
    </source>
</reference>
<dbReference type="PROSITE" id="PS00141">
    <property type="entry name" value="ASP_PROTEASE"/>
    <property type="match status" value="1"/>
</dbReference>
<dbReference type="CDD" id="cd01647">
    <property type="entry name" value="RT_LTR"/>
    <property type="match status" value="1"/>
</dbReference>
<evidence type="ECO:0000256" key="3">
    <source>
        <dbReference type="ARBA" id="ARBA00012493"/>
    </source>
</evidence>
<dbReference type="Gene3D" id="2.40.70.10">
    <property type="entry name" value="Acid Proteases"/>
    <property type="match status" value="1"/>
</dbReference>
<feature type="compositionally biased region" description="Polar residues" evidence="12">
    <location>
        <begin position="532"/>
        <end position="549"/>
    </location>
</feature>
<evidence type="ECO:0000256" key="12">
    <source>
        <dbReference type="SAM" id="MobiDB-lite"/>
    </source>
</evidence>
<feature type="non-terminal residue" evidence="15">
    <location>
        <position position="1557"/>
    </location>
</feature>
<keyword evidence="5" id="KW-0808">Transferase</keyword>
<dbReference type="FunFam" id="1.10.340.70:FF:000001">
    <property type="entry name" value="Retrovirus-related Pol polyprotein from transposon gypsy-like Protein"/>
    <property type="match status" value="1"/>
</dbReference>
<dbReference type="InterPro" id="IPR043128">
    <property type="entry name" value="Rev_trsase/Diguanyl_cyclase"/>
</dbReference>
<dbReference type="InterPro" id="IPR050951">
    <property type="entry name" value="Retrovirus_Pol_polyprotein"/>
</dbReference>
<name>A0ABD0RLM5_CIRMR</name>
<evidence type="ECO:0000256" key="10">
    <source>
        <dbReference type="ARBA" id="ARBA00022918"/>
    </source>
</evidence>
<keyword evidence="8" id="KW-0255">Endonuclease</keyword>
<evidence type="ECO:0000256" key="9">
    <source>
        <dbReference type="ARBA" id="ARBA00022801"/>
    </source>
</evidence>
<dbReference type="Gene3D" id="3.30.70.270">
    <property type="match status" value="2"/>
</dbReference>
<feature type="region of interest" description="Disordered" evidence="12">
    <location>
        <begin position="300"/>
        <end position="324"/>
    </location>
</feature>
<dbReference type="InterPro" id="IPR001584">
    <property type="entry name" value="Integrase_cat-core"/>
</dbReference>
<dbReference type="SUPFAM" id="SSF56672">
    <property type="entry name" value="DNA/RNA polymerases"/>
    <property type="match status" value="1"/>
</dbReference>
<dbReference type="EC" id="2.7.7.49" evidence="3"/>
<evidence type="ECO:0000313" key="16">
    <source>
        <dbReference type="Proteomes" id="UP001529510"/>
    </source>
</evidence>
<dbReference type="Proteomes" id="UP001529510">
    <property type="component" value="Unassembled WGS sequence"/>
</dbReference>
<feature type="domain" description="Integrase catalytic" evidence="14">
    <location>
        <begin position="1218"/>
        <end position="1377"/>
    </location>
</feature>
<dbReference type="FunFam" id="3.30.70.270:FF:000020">
    <property type="entry name" value="Transposon Tf2-6 polyprotein-like Protein"/>
    <property type="match status" value="1"/>
</dbReference>
<feature type="domain" description="Reverse transcriptase" evidence="13">
    <location>
        <begin position="644"/>
        <end position="823"/>
    </location>
</feature>
<dbReference type="SUPFAM" id="SSF53098">
    <property type="entry name" value="Ribonuclease H-like"/>
    <property type="match status" value="1"/>
</dbReference>
<evidence type="ECO:0000256" key="6">
    <source>
        <dbReference type="ARBA" id="ARBA00022695"/>
    </source>
</evidence>
<gene>
    <name evidence="15" type="ORF">M9458_007980</name>
</gene>
<dbReference type="Pfam" id="PF17921">
    <property type="entry name" value="Integrase_H2C2"/>
    <property type="match status" value="1"/>
</dbReference>
<dbReference type="GO" id="GO:0008233">
    <property type="term" value="F:peptidase activity"/>
    <property type="evidence" value="ECO:0007669"/>
    <property type="project" value="UniProtKB-KW"/>
</dbReference>
<dbReference type="FunFam" id="3.30.420.10:FF:000032">
    <property type="entry name" value="Retrovirus-related Pol polyprotein from transposon 297-like Protein"/>
    <property type="match status" value="1"/>
</dbReference>
<evidence type="ECO:0000256" key="2">
    <source>
        <dbReference type="ARBA" id="ARBA00012180"/>
    </source>
</evidence>
<dbReference type="InterPro" id="IPR000477">
    <property type="entry name" value="RT_dom"/>
</dbReference>
<evidence type="ECO:0000313" key="15">
    <source>
        <dbReference type="EMBL" id="KAL0199440.1"/>
    </source>
</evidence>
<dbReference type="Gene3D" id="3.10.20.370">
    <property type="match status" value="1"/>
</dbReference>
<dbReference type="InterPro" id="IPR041373">
    <property type="entry name" value="RT_RNaseH"/>
</dbReference>
<evidence type="ECO:0000259" key="13">
    <source>
        <dbReference type="PROSITE" id="PS50878"/>
    </source>
</evidence>
<dbReference type="SUPFAM" id="SSF50630">
    <property type="entry name" value="Acid proteases"/>
    <property type="match status" value="1"/>
</dbReference>
<evidence type="ECO:0000256" key="8">
    <source>
        <dbReference type="ARBA" id="ARBA00022759"/>
    </source>
</evidence>
<dbReference type="InterPro" id="IPR041588">
    <property type="entry name" value="Integrase_H2C2"/>
</dbReference>
<dbReference type="InterPro" id="IPR001969">
    <property type="entry name" value="Aspartic_peptidase_AS"/>
</dbReference>
<sequence length="1557" mass="172816">MERDVDTQSRAVYGTRVLAPRSTNNSQSLQWCQKWDPGCLEDAIMEQSIVELERAIRENSIMLERLTSETTQGRAPHWPDGASVPRPVYHSSGHGQNETPAATTTLQINSRPGLLTRSPAKLPRYSGLTPLEPYLAQVDLAALHDGWSCEEAATHLALALEGPALQVLIDLSPEERRDLQALTAALNRRFGQRTSAEQSREELINRRRREGESVGAFAADIRVYARKGYPTFPAAAREELSLHAFLRGLTPERLRQHVRLLSPRDLSEALREAERAEEVLQAGPVTGRSPLQRQLTRAAERGVDGVQPEEEEVSRAQPALTPRRRTRALCQGLPCPESPAPYDIIPGKRPRSEAVRGPSPRFLAPLHNDCPTVGRCGLARGLYLDCVVDGQPCSALVDTGSTICLLRKGLLPGTAGPLPEDWTPTNTELLTVTGERTVMPGKKLLSVVVGTSQTSHEFWLADIRDECIVGLDLLAHWGACVDVPGAVLCLGNETVPLRSDWSHHGEAAAPQSPPGHPCPLAPSRRSRAAETQGESQGSIAAQTSASQPLSPHVLLAHPSPETVAAVEELGRRSGEHLSAPQQEQLQRLLRDFVDIFAAREEDCTRTALVQHHIDTGHAAPIRLRPHRLPLAKRQAAEEMIRDMAANGIIEPSDSPWAAPMVMVRKKTEGWCPCVDFRRLNAVTRKDSYPLPRTDDALDYVAGSCWFSSLDLRSGYWQVELASEARPKTAFTIGQGLWQFKVMPFGLCNAPATFERLMERVLKDIPRTRCVVYLDDLLVHARDFDQAVHNLREVLTAIRSAGLRLNPAKCNLLTRQTQFLGHVVSESGVATDPAKVAAVRSWPPPTNITELRSFLGLASYYRRFVRDFATIASPLHQLTNKGRRFGWSEACAAAFQQLKAALIDAPVLAYLDPNQPFLVDTDASNVGVGAVLSQRGETGERVVAYYSCSLSRPERNCCVTRRELLAVILAVRHFRPYLLGTRFTLRTDHASLTWMLNFRQPEGQVARWLEILQEYDFEVQHRPGRQHANADALSRRPCLADECRYCSRQEERGLGPSSASAGPGDSEGDVEPFTTEQLRQQQANDRVLGKVSGWLETQTRPDWPAVSSQGPEIKSFHSQWGSLELHNGMIYRRWQAPGRGIDRLQLLVPHALRSEVLRWVHGAAGSGHFGNAKTVRRLRQRFYWPGCRQDAELHVHCCDVCTAQKGPIQRSHAPLQQYLVGAPMERIGEDILGPFPVTEAGNRFVLVAMDYFTKWPEAYAVPDQSASMSAQRLVDEMFTRFGVPDELHSDQGRNFESRLFSEVCQRLGVKKTRTTPLHPQSDGLVERFNRTLATQLAILTSQHQRDWDQHLPLVLWAYRTAVQESSQCTPATLMFGRELRTPVDLVFGSPPEPEIAGGPELDYFRRLKERLSTVHQLAREALEEAGARQKRAYDTRAHGPTLGPGDKVCVFCPQWKRGLSPKLTHHWQGPGEILDQISEVVFRVRMPGRGRRVVLHKDRLAPYHPLAPEQETGGSQSSSPPSTPSAETDNDGLRTEPGAGACSSPARTFAGFCCGRLG</sequence>
<evidence type="ECO:0000256" key="5">
    <source>
        <dbReference type="ARBA" id="ARBA00022679"/>
    </source>
</evidence>
<dbReference type="InterPro" id="IPR012337">
    <property type="entry name" value="RNaseH-like_sf"/>
</dbReference>
<evidence type="ECO:0000259" key="14">
    <source>
        <dbReference type="PROSITE" id="PS50994"/>
    </source>
</evidence>
<keyword evidence="9" id="KW-0378">Hydrolase</keyword>
<evidence type="ECO:0000256" key="4">
    <source>
        <dbReference type="ARBA" id="ARBA00022670"/>
    </source>
</evidence>
<comment type="caution">
    <text evidence="15">The sequence shown here is derived from an EMBL/GenBank/DDBJ whole genome shotgun (WGS) entry which is preliminary data.</text>
</comment>
<dbReference type="PANTHER" id="PTHR37984">
    <property type="entry name" value="PROTEIN CBG26694"/>
    <property type="match status" value="1"/>
</dbReference>
<keyword evidence="16" id="KW-1185">Reference proteome</keyword>
<dbReference type="Gene3D" id="3.30.420.10">
    <property type="entry name" value="Ribonuclease H-like superfamily/Ribonuclease H"/>
    <property type="match status" value="1"/>
</dbReference>
<keyword evidence="10" id="KW-0695">RNA-directed DNA polymerase</keyword>
<feature type="compositionally biased region" description="Polar residues" evidence="12">
    <location>
        <begin position="93"/>
        <end position="110"/>
    </location>
</feature>
<keyword evidence="7" id="KW-0540">Nuclease</keyword>
<keyword evidence="6" id="KW-0548">Nucleotidyltransferase</keyword>
<dbReference type="Gene3D" id="3.10.10.10">
    <property type="entry name" value="HIV Type 1 Reverse Transcriptase, subunit A, domain 1"/>
    <property type="match status" value="1"/>
</dbReference>
<dbReference type="GO" id="GO:0004523">
    <property type="term" value="F:RNA-DNA hybrid ribonuclease activity"/>
    <property type="evidence" value="ECO:0007669"/>
    <property type="project" value="UniProtKB-EC"/>
</dbReference>
<evidence type="ECO:0000256" key="1">
    <source>
        <dbReference type="ARBA" id="ARBA00010879"/>
    </source>
</evidence>
<protein>
    <recommendedName>
        <fullName evidence="11">Gypsy retrotransposon integrase-like protein 1</fullName>
        <ecNumber evidence="3">2.7.7.49</ecNumber>
        <ecNumber evidence="2">3.1.26.4</ecNumber>
    </recommendedName>
</protein>
<dbReference type="FunFam" id="3.10.20.370:FF:000001">
    <property type="entry name" value="Retrovirus-related Pol polyprotein from transposon 17.6-like protein"/>
    <property type="match status" value="1"/>
</dbReference>
<feature type="region of interest" description="Disordered" evidence="12">
    <location>
        <begin position="1503"/>
        <end position="1543"/>
    </location>
</feature>
<dbReference type="InterPro" id="IPR036397">
    <property type="entry name" value="RNaseH_sf"/>
</dbReference>
<dbReference type="Pfam" id="PF17917">
    <property type="entry name" value="RT_RNaseH"/>
    <property type="match status" value="1"/>
</dbReference>
<comment type="similarity">
    <text evidence="1">Belongs to the beta type-B retroviral polymerase family. HERV class-II K(HML-2) pol subfamily.</text>
</comment>
<proteinExistence type="inferred from homology"/>
<dbReference type="CDD" id="cd09274">
    <property type="entry name" value="RNase_HI_RT_Ty3"/>
    <property type="match status" value="1"/>
</dbReference>
<dbReference type="InterPro" id="IPR043502">
    <property type="entry name" value="DNA/RNA_pol_sf"/>
</dbReference>
<organism evidence="15 16">
    <name type="scientific">Cirrhinus mrigala</name>
    <name type="common">Mrigala</name>
    <dbReference type="NCBI Taxonomy" id="683832"/>
    <lineage>
        <taxon>Eukaryota</taxon>
        <taxon>Metazoa</taxon>
        <taxon>Chordata</taxon>
        <taxon>Craniata</taxon>
        <taxon>Vertebrata</taxon>
        <taxon>Euteleostomi</taxon>
        <taxon>Actinopterygii</taxon>
        <taxon>Neopterygii</taxon>
        <taxon>Teleostei</taxon>
        <taxon>Ostariophysi</taxon>
        <taxon>Cypriniformes</taxon>
        <taxon>Cyprinidae</taxon>
        <taxon>Labeoninae</taxon>
        <taxon>Labeonini</taxon>
        <taxon>Cirrhinus</taxon>
    </lineage>
</organism>
<dbReference type="EC" id="3.1.26.4" evidence="2"/>
<keyword evidence="4" id="KW-0645">Protease</keyword>
<dbReference type="Pfam" id="PF00665">
    <property type="entry name" value="rve"/>
    <property type="match status" value="1"/>
</dbReference>
<dbReference type="EMBL" id="JAMKFB020000003">
    <property type="protein sequence ID" value="KAL0199440.1"/>
    <property type="molecule type" value="Genomic_DNA"/>
</dbReference>
<dbReference type="FunFam" id="3.10.10.10:FF:000007">
    <property type="entry name" value="Retrovirus-related Pol polyprotein from transposon 17.6-like Protein"/>
    <property type="match status" value="1"/>
</dbReference>
<dbReference type="GO" id="GO:0003964">
    <property type="term" value="F:RNA-directed DNA polymerase activity"/>
    <property type="evidence" value="ECO:0007669"/>
    <property type="project" value="UniProtKB-KW"/>
</dbReference>
<dbReference type="Pfam" id="PF00078">
    <property type="entry name" value="RVT_1"/>
    <property type="match status" value="1"/>
</dbReference>
<evidence type="ECO:0000256" key="7">
    <source>
        <dbReference type="ARBA" id="ARBA00022722"/>
    </source>
</evidence>
<feature type="region of interest" description="Disordered" evidence="12">
    <location>
        <begin position="70"/>
        <end position="113"/>
    </location>
</feature>
<dbReference type="Gene3D" id="1.10.340.70">
    <property type="match status" value="1"/>
</dbReference>
<dbReference type="InterPro" id="IPR021109">
    <property type="entry name" value="Peptidase_aspartic_dom_sf"/>
</dbReference>
<accession>A0ABD0RLM5</accession>
<feature type="region of interest" description="Disordered" evidence="12">
    <location>
        <begin position="1051"/>
        <end position="1070"/>
    </location>
</feature>
<feature type="compositionally biased region" description="Low complexity" evidence="12">
    <location>
        <begin position="1507"/>
        <end position="1519"/>
    </location>
</feature>
<feature type="region of interest" description="Disordered" evidence="12">
    <location>
        <begin position="503"/>
        <end position="554"/>
    </location>
</feature>
<dbReference type="PROSITE" id="PS50994">
    <property type="entry name" value="INTEGRASE"/>
    <property type="match status" value="1"/>
</dbReference>
<dbReference type="PANTHER" id="PTHR37984:SF5">
    <property type="entry name" value="PROTEIN NYNRIN-LIKE"/>
    <property type="match status" value="1"/>
</dbReference>